<gene>
    <name evidence="1 2" type="primary">gatC</name>
    <name evidence="2" type="ORF">CIG1485E_1191</name>
</gene>
<dbReference type="NCBIfam" id="TIGR00135">
    <property type="entry name" value="gatC"/>
    <property type="match status" value="1"/>
</dbReference>
<dbReference type="STRING" id="1244531.CIG2463D_1282"/>
<dbReference type="PANTHER" id="PTHR15004">
    <property type="entry name" value="GLUTAMYL-TRNA(GLN) AMIDOTRANSFERASE SUBUNIT C, MITOCHONDRIAL"/>
    <property type="match status" value="1"/>
</dbReference>
<keyword evidence="1 2" id="KW-0436">Ligase</keyword>
<comment type="subunit">
    <text evidence="1">Heterotrimer of A, B and C subunits.</text>
</comment>
<dbReference type="Gene3D" id="1.10.20.60">
    <property type="entry name" value="Glu-tRNAGln amidotransferase C subunit, N-terminal domain"/>
    <property type="match status" value="1"/>
</dbReference>
<dbReference type="GO" id="GO:0006412">
    <property type="term" value="P:translation"/>
    <property type="evidence" value="ECO:0007669"/>
    <property type="project" value="UniProtKB-UniRule"/>
</dbReference>
<keyword evidence="3" id="KW-1185">Reference proteome</keyword>
<keyword evidence="1" id="KW-0547">Nucleotide-binding</keyword>
<dbReference type="EC" id="6.3.5.-" evidence="1"/>
<accession>A0A076F9Z5</accession>
<dbReference type="eggNOG" id="COG0721">
    <property type="taxonomic scope" value="Bacteria"/>
</dbReference>
<dbReference type="GO" id="GO:0070681">
    <property type="term" value="P:glutaminyl-tRNAGln biosynthesis via transamidation"/>
    <property type="evidence" value="ECO:0007669"/>
    <property type="project" value="TreeGrafter"/>
</dbReference>
<evidence type="ECO:0000256" key="1">
    <source>
        <dbReference type="HAMAP-Rule" id="MF_00122"/>
    </source>
</evidence>
<keyword evidence="1" id="KW-0067">ATP-binding</keyword>
<dbReference type="KEGG" id="caj:CIG1485E_1191"/>
<dbReference type="GO" id="GO:0016740">
    <property type="term" value="F:transferase activity"/>
    <property type="evidence" value="ECO:0007669"/>
    <property type="project" value="UniProtKB-KW"/>
</dbReference>
<comment type="catalytic activity">
    <reaction evidence="1">
        <text>L-glutamyl-tRNA(Gln) + L-glutamine + ATP + H2O = L-glutaminyl-tRNA(Gln) + L-glutamate + ADP + phosphate + H(+)</text>
        <dbReference type="Rhea" id="RHEA:17521"/>
        <dbReference type="Rhea" id="RHEA-COMP:9681"/>
        <dbReference type="Rhea" id="RHEA-COMP:9684"/>
        <dbReference type="ChEBI" id="CHEBI:15377"/>
        <dbReference type="ChEBI" id="CHEBI:15378"/>
        <dbReference type="ChEBI" id="CHEBI:29985"/>
        <dbReference type="ChEBI" id="CHEBI:30616"/>
        <dbReference type="ChEBI" id="CHEBI:43474"/>
        <dbReference type="ChEBI" id="CHEBI:58359"/>
        <dbReference type="ChEBI" id="CHEBI:78520"/>
        <dbReference type="ChEBI" id="CHEBI:78521"/>
        <dbReference type="ChEBI" id="CHEBI:456216"/>
    </reaction>
</comment>
<dbReference type="AlphaFoldDB" id="A0A076F9Z5"/>
<dbReference type="GO" id="GO:0006450">
    <property type="term" value="P:regulation of translational fidelity"/>
    <property type="evidence" value="ECO:0007669"/>
    <property type="project" value="InterPro"/>
</dbReference>
<dbReference type="RefSeq" id="WP_038454608.1">
    <property type="nucleotide sequence ID" value="NZ_CP009043.1"/>
</dbReference>
<dbReference type="InterPro" id="IPR003837">
    <property type="entry name" value="GatC"/>
</dbReference>
<evidence type="ECO:0000313" key="3">
    <source>
        <dbReference type="Proteomes" id="UP000028486"/>
    </source>
</evidence>
<name>A0A076F9Z5_9BACT</name>
<comment type="catalytic activity">
    <reaction evidence="1">
        <text>L-aspartyl-tRNA(Asn) + L-glutamine + ATP + H2O = L-asparaginyl-tRNA(Asn) + L-glutamate + ADP + phosphate + 2 H(+)</text>
        <dbReference type="Rhea" id="RHEA:14513"/>
        <dbReference type="Rhea" id="RHEA-COMP:9674"/>
        <dbReference type="Rhea" id="RHEA-COMP:9677"/>
        <dbReference type="ChEBI" id="CHEBI:15377"/>
        <dbReference type="ChEBI" id="CHEBI:15378"/>
        <dbReference type="ChEBI" id="CHEBI:29985"/>
        <dbReference type="ChEBI" id="CHEBI:30616"/>
        <dbReference type="ChEBI" id="CHEBI:43474"/>
        <dbReference type="ChEBI" id="CHEBI:58359"/>
        <dbReference type="ChEBI" id="CHEBI:78515"/>
        <dbReference type="ChEBI" id="CHEBI:78516"/>
        <dbReference type="ChEBI" id="CHEBI:456216"/>
    </reaction>
</comment>
<dbReference type="EMBL" id="CP009043">
    <property type="protein sequence ID" value="AII15025.1"/>
    <property type="molecule type" value="Genomic_DNA"/>
</dbReference>
<keyword evidence="1" id="KW-0648">Protein biosynthesis</keyword>
<dbReference type="PANTHER" id="PTHR15004:SF0">
    <property type="entry name" value="GLUTAMYL-TRNA(GLN) AMIDOTRANSFERASE SUBUNIT C, MITOCHONDRIAL"/>
    <property type="match status" value="1"/>
</dbReference>
<dbReference type="InterPro" id="IPR036113">
    <property type="entry name" value="Asp/Glu-ADT_sf_sub_c"/>
</dbReference>
<dbReference type="GO" id="GO:0050567">
    <property type="term" value="F:glutaminyl-tRNA synthase (glutamine-hydrolyzing) activity"/>
    <property type="evidence" value="ECO:0007669"/>
    <property type="project" value="UniProtKB-UniRule"/>
</dbReference>
<dbReference type="GO" id="GO:0050566">
    <property type="term" value="F:asparaginyl-tRNA synthase (glutamine-hydrolyzing) activity"/>
    <property type="evidence" value="ECO:0007669"/>
    <property type="project" value="RHEA"/>
</dbReference>
<evidence type="ECO:0000313" key="2">
    <source>
        <dbReference type="EMBL" id="AII15025.1"/>
    </source>
</evidence>
<reference evidence="3" key="1">
    <citation type="journal article" date="2014" name="Genome Announc.">
        <title>Complete Genome Sequence of Campylobacter iguaniorum Strain 1485ET, Isolated from a Bearded Dragon (Pogona vitticeps).</title>
        <authorList>
            <person name="Gilbert M.J."/>
            <person name="Miller W.G."/>
            <person name="Yee E."/>
            <person name="Kik M."/>
            <person name="Wagenaar J.A."/>
            <person name="Duim B."/>
        </authorList>
    </citation>
    <scope>NUCLEOTIDE SEQUENCE [LARGE SCALE GENOMIC DNA]</scope>
    <source>
        <strain evidence="3">1485E</strain>
    </source>
</reference>
<dbReference type="SUPFAM" id="SSF141000">
    <property type="entry name" value="Glu-tRNAGln amidotransferase C subunit"/>
    <property type="match status" value="1"/>
</dbReference>
<organism evidence="2 3">
    <name type="scientific">Campylobacter iguaniorum</name>
    <dbReference type="NCBI Taxonomy" id="1244531"/>
    <lineage>
        <taxon>Bacteria</taxon>
        <taxon>Pseudomonadati</taxon>
        <taxon>Campylobacterota</taxon>
        <taxon>Epsilonproteobacteria</taxon>
        <taxon>Campylobacterales</taxon>
        <taxon>Campylobacteraceae</taxon>
        <taxon>Campylobacter</taxon>
    </lineage>
</organism>
<comment type="similarity">
    <text evidence="1">Belongs to the GatC family.</text>
</comment>
<dbReference type="HAMAP" id="MF_00122">
    <property type="entry name" value="GatC"/>
    <property type="match status" value="1"/>
</dbReference>
<protein>
    <recommendedName>
        <fullName evidence="1">Aspartyl/glutamyl-tRNA(Asn/Gln) amidotransferase subunit C</fullName>
        <shortName evidence="1">Asp/Glu-ADT subunit C</shortName>
        <ecNumber evidence="1">6.3.5.-</ecNumber>
    </recommendedName>
</protein>
<dbReference type="Proteomes" id="UP000028486">
    <property type="component" value="Chromosome"/>
</dbReference>
<dbReference type="PATRIC" id="fig|1244531.5.peg.1292"/>
<dbReference type="Pfam" id="PF02686">
    <property type="entry name" value="GatC"/>
    <property type="match status" value="1"/>
</dbReference>
<dbReference type="GO" id="GO:0005524">
    <property type="term" value="F:ATP binding"/>
    <property type="evidence" value="ECO:0007669"/>
    <property type="project" value="UniProtKB-KW"/>
</dbReference>
<keyword evidence="2" id="KW-0808">Transferase</keyword>
<proteinExistence type="inferred from homology"/>
<comment type="function">
    <text evidence="1">Allows the formation of correctly charged Asn-tRNA(Asn) or Gln-tRNA(Gln) through the transamidation of misacylated Asp-tRNA(Asn) or Glu-tRNA(Gln) in organisms which lack either or both of asparaginyl-tRNA or glutaminyl-tRNA synthetases. The reaction takes place in the presence of glutamine and ATP through an activated phospho-Asp-tRNA(Asn) or phospho-Glu-tRNA(Gln).</text>
</comment>
<dbReference type="HOGENOM" id="CLU_105899_2_1_7"/>
<sequence>MQIDDKMLDKLEKLSAFKIPEGNREEFKSQLGNIVDFVEVLNELDLDNVEAAVSTISGGTPFREDTPVAGDVIDIILQNAPKKEDRYFEVPKIIE</sequence>